<dbReference type="EMBL" id="NRRL01000028">
    <property type="protein sequence ID" value="MBK1668696.1"/>
    <property type="molecule type" value="Genomic_DNA"/>
</dbReference>
<organism evidence="2 3">
    <name type="scientific">Rhodovibrio sodomensis</name>
    <dbReference type="NCBI Taxonomy" id="1088"/>
    <lineage>
        <taxon>Bacteria</taxon>
        <taxon>Pseudomonadati</taxon>
        <taxon>Pseudomonadota</taxon>
        <taxon>Alphaproteobacteria</taxon>
        <taxon>Rhodospirillales</taxon>
        <taxon>Rhodovibrionaceae</taxon>
        <taxon>Rhodovibrio</taxon>
    </lineage>
</organism>
<accession>A0ABS1DFD7</accession>
<gene>
    <name evidence="2" type="ORF">CKO28_11720</name>
</gene>
<comment type="caution">
    <text evidence="2">The sequence shown here is derived from an EMBL/GenBank/DDBJ whole genome shotgun (WGS) entry which is preliminary data.</text>
</comment>
<keyword evidence="3" id="KW-1185">Reference proteome</keyword>
<dbReference type="Proteomes" id="UP001296873">
    <property type="component" value="Unassembled WGS sequence"/>
</dbReference>
<keyword evidence="1" id="KW-0732">Signal</keyword>
<protein>
    <recommendedName>
        <fullName evidence="4">Carboxypeptidase regulatory-like domain-containing protein</fullName>
    </recommendedName>
</protein>
<feature type="chain" id="PRO_5046423974" description="Carboxypeptidase regulatory-like domain-containing protein" evidence="1">
    <location>
        <begin position="31"/>
        <end position="200"/>
    </location>
</feature>
<proteinExistence type="predicted"/>
<evidence type="ECO:0008006" key="4">
    <source>
        <dbReference type="Google" id="ProtNLM"/>
    </source>
</evidence>
<reference evidence="2 3" key="1">
    <citation type="journal article" date="2020" name="Microorganisms">
        <title>Osmotic Adaptation and Compatible Solute Biosynthesis of Phototrophic Bacteria as Revealed from Genome Analyses.</title>
        <authorList>
            <person name="Imhoff J.F."/>
            <person name="Rahn T."/>
            <person name="Kunzel S."/>
            <person name="Keller A."/>
            <person name="Neulinger S.C."/>
        </authorList>
    </citation>
    <scope>NUCLEOTIDE SEQUENCE [LARGE SCALE GENOMIC DNA]</scope>
    <source>
        <strain evidence="2 3">DSM 9895</strain>
    </source>
</reference>
<evidence type="ECO:0000256" key="1">
    <source>
        <dbReference type="SAM" id="SignalP"/>
    </source>
</evidence>
<evidence type="ECO:0000313" key="2">
    <source>
        <dbReference type="EMBL" id="MBK1668696.1"/>
    </source>
</evidence>
<sequence>MRQPDADRRVAGPIAGLLLAGLLSLPGAAAADGRVTLNVVTRAGGPAVTDGVAFQIWARDGKRAVRKVGEHRGAPAELDLAADEYRVVTTYRQARAVTDFAVQDGTALTKTVNLKLGRVKLELLPGPGAAPVQSDVAWTVRPYRRGGGEADPIARTRDAAPELGLSAGWYKVAARHRDGISTHLVEVAAGRRVTYSLFLK</sequence>
<feature type="signal peptide" evidence="1">
    <location>
        <begin position="1"/>
        <end position="30"/>
    </location>
</feature>
<dbReference type="RefSeq" id="WP_200341017.1">
    <property type="nucleotide sequence ID" value="NZ_NRRL01000028.1"/>
</dbReference>
<evidence type="ECO:0000313" key="3">
    <source>
        <dbReference type="Proteomes" id="UP001296873"/>
    </source>
</evidence>
<name>A0ABS1DFD7_9PROT</name>